<evidence type="ECO:0000256" key="11">
    <source>
        <dbReference type="SAM" id="MobiDB-lite"/>
    </source>
</evidence>
<dbReference type="InterPro" id="IPR028612">
    <property type="entry name" value="Topoisom_1_IA"/>
</dbReference>
<dbReference type="InterPro" id="IPR023405">
    <property type="entry name" value="Topo_IA_core_domain"/>
</dbReference>
<dbReference type="InterPro" id="IPR034149">
    <property type="entry name" value="TOPRIM_TopoI"/>
</dbReference>
<feature type="region of interest" description="Disordered" evidence="11">
    <location>
        <begin position="351"/>
        <end position="370"/>
    </location>
</feature>
<feature type="site" description="Interaction with DNA" evidence="10">
    <location>
        <position position="501"/>
    </location>
</feature>
<feature type="site" description="Interaction with DNA" evidence="10">
    <location>
        <position position="139"/>
    </location>
</feature>
<sequence length="749" mass="84498">MPNNLVIVESPTKAKTISKFLGKGFTIKSSFGHIRDLPKKEMGIDIEHNFEPKYVVPKDNQKTVTDLKNSAKKAEFIYFATDEDREGEAIAWHLREILKPKPEQTKRITFHEITKTAIDDALANPRDIDMNLVDAQQARRVLDRLVGYELSPFLWKKVARGLSAGRVQSVAVRLIVEREREILQFQPQEYWTIDAIFVKTPHWGVSGDANTPLDLKNLPDGFFAAALRAINGQSLDKFEIKDQKHAQGIFTALKNASYAIANLETKKTAKNPSAPFTTSSLQQDANNKLGFSAKQTMRLAQQLYETGFITYMRTDSVNLASKFLQDSRDYLLKNFGDKYCLEKPRVYKTKSRNAQEAHEAIRPTEASQTPDLIKSALTPAQHKLYSLIWRRALATQMPEAIMNNTSVDVETKTDATYSFRATGQTIAFDGWLKIYPASQRETTLPELKKGEVVDLAKLTPSQHFTEPPARYSDATLVKSLEEFDIGRPSTYAPTISTIIDRGYVERIENKRLKPKDIAFLVNDILVEHFPQVVDFKFTAHLENELDDIAEGKMSWPDAIAEFYQPFKKNLMAKTDTLSKKILTEEKTDQTCDKCGQPMVIKTGRFGRFLACTGFPDCKNTKPVNGAGQVEEPEKTDEKCELCGSPMQIKHGRFGKFLGCTKYPDCKGIKRIEILTGVKCPSCGEGDIIEKKSRGGKTFYACNQYPKCKTSFFAKPINEKCPDCNSQLVYGPKGTYKCSSKECKFSKKAE</sequence>
<comment type="subunit">
    <text evidence="10">Monomer.</text>
</comment>
<dbReference type="STRING" id="1798553.A3H70_03615"/>
<dbReference type="Pfam" id="PF01751">
    <property type="entry name" value="Toprim"/>
    <property type="match status" value="1"/>
</dbReference>
<dbReference type="NCBIfam" id="TIGR01051">
    <property type="entry name" value="topA_bact"/>
    <property type="match status" value="1"/>
</dbReference>
<evidence type="ECO:0000256" key="6">
    <source>
        <dbReference type="ARBA" id="ARBA00022842"/>
    </source>
</evidence>
<feature type="site" description="Interaction with DNA" evidence="10">
    <location>
        <position position="143"/>
    </location>
</feature>
<dbReference type="InterPro" id="IPR003601">
    <property type="entry name" value="Topo_IA_2"/>
</dbReference>
<dbReference type="SUPFAM" id="SSF56712">
    <property type="entry name" value="Prokaryotic type I DNA topoisomerase"/>
    <property type="match status" value="1"/>
</dbReference>
<evidence type="ECO:0000313" key="14">
    <source>
        <dbReference type="EMBL" id="OGY90949.1"/>
    </source>
</evidence>
<dbReference type="SMART" id="SM00493">
    <property type="entry name" value="TOPRIM"/>
    <property type="match status" value="1"/>
</dbReference>
<evidence type="ECO:0000256" key="7">
    <source>
        <dbReference type="ARBA" id="ARBA00023029"/>
    </source>
</evidence>
<feature type="site" description="Interaction with DNA" evidence="10">
    <location>
        <position position="33"/>
    </location>
</feature>
<dbReference type="InterPro" id="IPR000380">
    <property type="entry name" value="Topo_IA"/>
</dbReference>
<dbReference type="GO" id="GO:0003677">
    <property type="term" value="F:DNA binding"/>
    <property type="evidence" value="ECO:0007669"/>
    <property type="project" value="UniProtKB-KW"/>
</dbReference>
<feature type="site" description="Interaction with DNA" evidence="10">
    <location>
        <position position="140"/>
    </location>
</feature>
<dbReference type="InterPro" id="IPR023406">
    <property type="entry name" value="Topo_IA_AS"/>
</dbReference>
<dbReference type="Gene3D" id="2.70.20.10">
    <property type="entry name" value="Topoisomerase I, domain 3"/>
    <property type="match status" value="1"/>
</dbReference>
<dbReference type="PROSITE" id="PS50880">
    <property type="entry name" value="TOPRIM"/>
    <property type="match status" value="1"/>
</dbReference>
<dbReference type="Pfam" id="PF01131">
    <property type="entry name" value="Topoisom_bac"/>
    <property type="match status" value="1"/>
</dbReference>
<dbReference type="PANTHER" id="PTHR42785:SF1">
    <property type="entry name" value="DNA TOPOISOMERASE"/>
    <property type="match status" value="1"/>
</dbReference>
<dbReference type="InterPro" id="IPR013824">
    <property type="entry name" value="Topo_IA_cen_sub1"/>
</dbReference>
<dbReference type="SMART" id="SM00436">
    <property type="entry name" value="TOP1Bc"/>
    <property type="match status" value="1"/>
</dbReference>
<evidence type="ECO:0000256" key="3">
    <source>
        <dbReference type="ARBA" id="ARBA00022723"/>
    </source>
</evidence>
<keyword evidence="7 10" id="KW-0799">Topoisomerase</keyword>
<dbReference type="SUPFAM" id="SSF57783">
    <property type="entry name" value="Zinc beta-ribbon"/>
    <property type="match status" value="2"/>
</dbReference>
<feature type="domain" description="Toprim" evidence="12">
    <location>
        <begin position="3"/>
        <end position="113"/>
    </location>
</feature>
<evidence type="ECO:0000256" key="2">
    <source>
        <dbReference type="ARBA" id="ARBA00009446"/>
    </source>
</evidence>
<comment type="similarity">
    <text evidence="2 10">Belongs to the type IA topoisomerase family.</text>
</comment>
<dbReference type="InterPro" id="IPR003602">
    <property type="entry name" value="Topo_IA_DNA-bd_dom"/>
</dbReference>
<dbReference type="GO" id="GO:0003917">
    <property type="term" value="F:DNA topoisomerase type I (single strand cut, ATP-independent) activity"/>
    <property type="evidence" value="ECO:0007669"/>
    <property type="project" value="UniProtKB-UniRule"/>
</dbReference>
<comment type="caution">
    <text evidence="14">The sequence shown here is derived from an EMBL/GenBank/DDBJ whole genome shotgun (WGS) entry which is preliminary data.</text>
</comment>
<dbReference type="Gene3D" id="1.10.460.10">
    <property type="entry name" value="Topoisomerase I, domain 2"/>
    <property type="match status" value="1"/>
</dbReference>
<dbReference type="GO" id="GO:0006265">
    <property type="term" value="P:DNA topological change"/>
    <property type="evidence" value="ECO:0007669"/>
    <property type="project" value="UniProtKB-UniRule"/>
</dbReference>
<accession>A0A1G2BQU8</accession>
<dbReference type="PROSITE" id="PS00396">
    <property type="entry name" value="TOPO_IA_1"/>
    <property type="match status" value="1"/>
</dbReference>
<evidence type="ECO:0000256" key="10">
    <source>
        <dbReference type="HAMAP-Rule" id="MF_00952"/>
    </source>
</evidence>
<dbReference type="EC" id="5.6.2.1" evidence="10"/>
<evidence type="ECO:0000256" key="4">
    <source>
        <dbReference type="ARBA" id="ARBA00022771"/>
    </source>
</evidence>
<evidence type="ECO:0000259" key="13">
    <source>
        <dbReference type="PROSITE" id="PS52039"/>
    </source>
</evidence>
<keyword evidence="4" id="KW-0863">Zinc-finger</keyword>
<dbReference type="EMBL" id="MHKO01000057">
    <property type="protein sequence ID" value="OGY90949.1"/>
    <property type="molecule type" value="Genomic_DNA"/>
</dbReference>
<dbReference type="Gene3D" id="3.30.65.10">
    <property type="entry name" value="Bacterial Topoisomerase I, domain 1"/>
    <property type="match status" value="3"/>
</dbReference>
<feature type="domain" description="Topo IA-type catalytic" evidence="13">
    <location>
        <begin position="129"/>
        <end position="571"/>
    </location>
</feature>
<dbReference type="InterPro" id="IPR006171">
    <property type="entry name" value="TOPRIM_dom"/>
</dbReference>
<feature type="site" description="Interaction with DNA" evidence="10">
    <location>
        <position position="148"/>
    </location>
</feature>
<dbReference type="InterPro" id="IPR013826">
    <property type="entry name" value="Topo_IA_cen_sub3"/>
</dbReference>
<dbReference type="PRINTS" id="PR00417">
    <property type="entry name" value="PRTPISMRASEI"/>
</dbReference>
<dbReference type="Gene3D" id="3.40.50.140">
    <property type="match status" value="1"/>
</dbReference>
<dbReference type="GO" id="GO:0008270">
    <property type="term" value="F:zinc ion binding"/>
    <property type="evidence" value="ECO:0007669"/>
    <property type="project" value="UniProtKB-KW"/>
</dbReference>
<keyword evidence="5" id="KW-0862">Zinc</keyword>
<gene>
    <name evidence="10" type="primary">topA</name>
    <name evidence="14" type="ORF">A3H70_03615</name>
</gene>
<dbReference type="AlphaFoldDB" id="A0A1G2BQU8"/>
<proteinExistence type="inferred from homology"/>
<dbReference type="CDD" id="cd03363">
    <property type="entry name" value="TOPRIM_TopoIA_TopoI"/>
    <property type="match status" value="1"/>
</dbReference>
<feature type="site" description="Interaction with DNA" evidence="10">
    <location>
        <position position="313"/>
    </location>
</feature>
<dbReference type="InterPro" id="IPR005733">
    <property type="entry name" value="TopoI_bac-type"/>
</dbReference>
<name>A0A1G2BQU8_9BACT</name>
<dbReference type="InterPro" id="IPR013498">
    <property type="entry name" value="Topo_IA_Znf"/>
</dbReference>
<dbReference type="Gene3D" id="1.10.290.10">
    <property type="entry name" value="Topoisomerase I, domain 4"/>
    <property type="match status" value="1"/>
</dbReference>
<dbReference type="HAMAP" id="MF_00952">
    <property type="entry name" value="Topoisom_1_prok"/>
    <property type="match status" value="1"/>
</dbReference>
<dbReference type="SMART" id="SM00437">
    <property type="entry name" value="TOP1Ac"/>
    <property type="match status" value="1"/>
</dbReference>
<dbReference type="Proteomes" id="UP000178109">
    <property type="component" value="Unassembled WGS sequence"/>
</dbReference>
<comment type="catalytic activity">
    <reaction evidence="1 10">
        <text>ATP-independent breakage of single-stranded DNA, followed by passage and rejoining.</text>
        <dbReference type="EC" id="5.6.2.1"/>
    </reaction>
</comment>
<evidence type="ECO:0000313" key="15">
    <source>
        <dbReference type="Proteomes" id="UP000178109"/>
    </source>
</evidence>
<feature type="site" description="Interaction with DNA" evidence="10">
    <location>
        <position position="155"/>
    </location>
</feature>
<feature type="active site" description="O-(5'-phospho-DNA)-tyrosine intermediate" evidence="10">
    <location>
        <position position="311"/>
    </location>
</feature>
<evidence type="ECO:0000259" key="12">
    <source>
        <dbReference type="PROSITE" id="PS50880"/>
    </source>
</evidence>
<keyword evidence="9 10" id="KW-0413">Isomerase</keyword>
<feature type="compositionally biased region" description="Basic and acidic residues" evidence="11">
    <location>
        <begin position="353"/>
        <end position="362"/>
    </location>
</feature>
<dbReference type="PANTHER" id="PTHR42785">
    <property type="entry name" value="DNA TOPOISOMERASE, TYPE IA, CORE"/>
    <property type="match status" value="1"/>
</dbReference>
<reference evidence="14 15" key="1">
    <citation type="journal article" date="2016" name="Nat. Commun.">
        <title>Thousands of microbial genomes shed light on interconnected biogeochemical processes in an aquifer system.</title>
        <authorList>
            <person name="Anantharaman K."/>
            <person name="Brown C.T."/>
            <person name="Hug L.A."/>
            <person name="Sharon I."/>
            <person name="Castelle C.J."/>
            <person name="Probst A.J."/>
            <person name="Thomas B.C."/>
            <person name="Singh A."/>
            <person name="Wilkins M.J."/>
            <person name="Karaoz U."/>
            <person name="Brodie E.L."/>
            <person name="Williams K.H."/>
            <person name="Hubbard S.S."/>
            <person name="Banfield J.F."/>
        </authorList>
    </citation>
    <scope>NUCLEOTIDE SEQUENCE [LARGE SCALE GENOMIC DNA]</scope>
</reference>
<keyword evidence="3" id="KW-0479">Metal-binding</keyword>
<dbReference type="InterPro" id="IPR013497">
    <property type="entry name" value="Topo_IA_cen"/>
</dbReference>
<keyword evidence="8 10" id="KW-0238">DNA-binding</keyword>
<dbReference type="InterPro" id="IPR013825">
    <property type="entry name" value="Topo_IA_cen_sub2"/>
</dbReference>
<evidence type="ECO:0000256" key="1">
    <source>
        <dbReference type="ARBA" id="ARBA00000213"/>
    </source>
</evidence>
<feature type="region of interest" description="Interaction with DNA" evidence="10">
    <location>
        <begin position="163"/>
        <end position="168"/>
    </location>
</feature>
<dbReference type="Pfam" id="PF01396">
    <property type="entry name" value="Zn_ribbon_Top1"/>
    <property type="match status" value="3"/>
</dbReference>
<evidence type="ECO:0000256" key="9">
    <source>
        <dbReference type="ARBA" id="ARBA00023235"/>
    </source>
</evidence>
<protein>
    <recommendedName>
        <fullName evidence="10">DNA topoisomerase 1</fullName>
        <ecNumber evidence="10">5.6.2.1</ecNumber>
    </recommendedName>
    <alternativeName>
        <fullName evidence="10">DNA topoisomerase I</fullName>
    </alternativeName>
</protein>
<dbReference type="CDD" id="cd00186">
    <property type="entry name" value="TOP1Ac"/>
    <property type="match status" value="1"/>
</dbReference>
<comment type="function">
    <text evidence="10">Releases the supercoiling and torsional tension of DNA, which is introduced during the DNA replication and transcription, by transiently cleaving and rejoining one strand of the DNA duplex. Introduces a single-strand break via transesterification at a target site in duplex DNA. The scissile phosphodiester is attacked by the catalytic tyrosine of the enzyme, resulting in the formation of a DNA-(5'-phosphotyrosyl)-enzyme intermediate and the expulsion of a 3'-OH DNA strand. The free DNA strand then undergoes passage around the unbroken strand, thus removing DNA supercoils. Finally, in the religation step, the DNA 3'-OH attacks the covalent intermediate to expel the active-site tyrosine and restore the DNA phosphodiester backbone.</text>
</comment>
<keyword evidence="6" id="KW-0460">Magnesium</keyword>
<dbReference type="GO" id="GO:0005694">
    <property type="term" value="C:chromosome"/>
    <property type="evidence" value="ECO:0007669"/>
    <property type="project" value="InterPro"/>
</dbReference>
<evidence type="ECO:0000256" key="5">
    <source>
        <dbReference type="ARBA" id="ARBA00022833"/>
    </source>
</evidence>
<dbReference type="PROSITE" id="PS52039">
    <property type="entry name" value="TOPO_IA_2"/>
    <property type="match status" value="1"/>
</dbReference>
<organism evidence="14 15">
    <name type="scientific">Candidatus Komeilibacteria bacterium RIFCSPLOWO2_02_FULL_48_11</name>
    <dbReference type="NCBI Taxonomy" id="1798553"/>
    <lineage>
        <taxon>Bacteria</taxon>
        <taxon>Candidatus Komeiliibacteriota</taxon>
    </lineage>
</organism>
<evidence type="ECO:0000256" key="8">
    <source>
        <dbReference type="ARBA" id="ARBA00023125"/>
    </source>
</evidence>